<evidence type="ECO:0000259" key="2">
    <source>
        <dbReference type="Pfam" id="PF05099"/>
    </source>
</evidence>
<dbReference type="RefSeq" id="WP_257121116.1">
    <property type="nucleotide sequence ID" value="NZ_CP099464.1"/>
</dbReference>
<feature type="transmembrane region" description="Helical" evidence="1">
    <location>
        <begin position="12"/>
        <end position="35"/>
    </location>
</feature>
<gene>
    <name evidence="3" type="ORF">NG743_25060</name>
</gene>
<dbReference type="InterPro" id="IPR029024">
    <property type="entry name" value="TerB-like"/>
</dbReference>
<sequence>MPVILPFILQTVLPVLSTIFALLVPVLSAVLNFTITRIPKIPSYIRLILILYSDIDSSAKERKILMGGLLVISSILTFMAYSLIPFTGIPLIGAITTPIAASLSIVVALSLLDIIFSLNKGYYINKLQERNFAGISDIETDIKDLKAVFGKSWQKLTDTINNASQKIYEEGNKQGINFNDKSFQGYVNHELEGLKLYFNNKSVTYSLDTTADLLKDNNSDDWTKEALSFSTGAAIGTVAGVGASTAASSVFVHASLLTTIQGIFGMSTGGIVVGASQYALLTVAGPVGLGVLATVGIYSNLMNWKNKDEAAKMSKFVSEVIIAALPMAWVDGHLAPEEEDTIDRLMSTSGIRKQERDLIRKVIHQRQSFEDIIRSSILFDEEHRDKTCRQSDNERVKHRLMLCVAWQIAIADGKAEFSELELHNRMAYKLGVSWDEVQEIRRVINPFLALPESHN</sequence>
<reference evidence="3" key="1">
    <citation type="submission" date="2022-06" db="EMBL/GenBank/DDBJ databases">
        <title>Nostosin G and Spiroidesin B from the Cyanobacterium Dolichospermum sp. NIES-1697.</title>
        <authorList>
            <person name="Phan C.-S."/>
            <person name="Mehjabin J.J."/>
            <person name="Anas A.R.J."/>
            <person name="Hayasaka M."/>
            <person name="Onoki R."/>
            <person name="Wang J."/>
            <person name="Umezawa T."/>
            <person name="Washio K."/>
            <person name="Morikawa M."/>
            <person name="Okino T."/>
        </authorList>
    </citation>
    <scope>NUCLEOTIDE SEQUENCE</scope>
    <source>
        <strain evidence="3">NIES-1697</strain>
    </source>
</reference>
<dbReference type="InterPro" id="IPR007791">
    <property type="entry name" value="DjlA_N"/>
</dbReference>
<dbReference type="Pfam" id="PF05099">
    <property type="entry name" value="TerB"/>
    <property type="match status" value="1"/>
</dbReference>
<keyword evidence="1" id="KW-0812">Transmembrane</keyword>
<keyword evidence="1" id="KW-1133">Transmembrane helix</keyword>
<feature type="transmembrane region" description="Helical" evidence="1">
    <location>
        <begin position="64"/>
        <end position="84"/>
    </location>
</feature>
<evidence type="ECO:0000313" key="4">
    <source>
        <dbReference type="Proteomes" id="UP001057561"/>
    </source>
</evidence>
<evidence type="ECO:0000256" key="1">
    <source>
        <dbReference type="SAM" id="Phobius"/>
    </source>
</evidence>
<keyword evidence="4" id="KW-1185">Reference proteome</keyword>
<dbReference type="EMBL" id="CP099464">
    <property type="protein sequence ID" value="UUO15230.1"/>
    <property type="molecule type" value="Genomic_DNA"/>
</dbReference>
<proteinExistence type="predicted"/>
<feature type="transmembrane region" description="Helical" evidence="1">
    <location>
        <begin position="90"/>
        <end position="116"/>
    </location>
</feature>
<feature type="domain" description="Co-chaperone DjlA N-terminal" evidence="2">
    <location>
        <begin position="323"/>
        <end position="441"/>
    </location>
</feature>
<feature type="transmembrane region" description="Helical" evidence="1">
    <location>
        <begin position="250"/>
        <end position="272"/>
    </location>
</feature>
<dbReference type="CDD" id="cd07177">
    <property type="entry name" value="terB_like"/>
    <property type="match status" value="1"/>
</dbReference>
<name>A0ABY5LV96_9CYAN</name>
<dbReference type="Proteomes" id="UP001057561">
    <property type="component" value="Chromosome"/>
</dbReference>
<feature type="transmembrane region" description="Helical" evidence="1">
    <location>
        <begin position="278"/>
        <end position="298"/>
    </location>
</feature>
<protein>
    <submittedName>
        <fullName evidence="3">TerB family tellurite resistance protein</fullName>
    </submittedName>
</protein>
<accession>A0ABY5LV96</accession>
<dbReference type="Gene3D" id="1.10.3680.10">
    <property type="entry name" value="TerB-like"/>
    <property type="match status" value="1"/>
</dbReference>
<dbReference type="SUPFAM" id="SSF158682">
    <property type="entry name" value="TerB-like"/>
    <property type="match status" value="1"/>
</dbReference>
<evidence type="ECO:0000313" key="3">
    <source>
        <dbReference type="EMBL" id="UUO15230.1"/>
    </source>
</evidence>
<organism evidence="3 4">
    <name type="scientific">Dolichospermum heterosporum TAC447</name>
    <dbReference type="NCBI Taxonomy" id="747523"/>
    <lineage>
        <taxon>Bacteria</taxon>
        <taxon>Bacillati</taxon>
        <taxon>Cyanobacteriota</taxon>
        <taxon>Cyanophyceae</taxon>
        <taxon>Nostocales</taxon>
        <taxon>Aphanizomenonaceae</taxon>
        <taxon>Dolichospermum</taxon>
        <taxon>Dolichospermum heterosporum</taxon>
    </lineage>
</organism>
<keyword evidence="1" id="KW-0472">Membrane</keyword>